<keyword evidence="3" id="KW-0805">Transcription regulation</keyword>
<feature type="region of interest" description="Disordered" evidence="8">
    <location>
        <begin position="158"/>
        <end position="299"/>
    </location>
</feature>
<reference evidence="9" key="1">
    <citation type="submission" date="2014-08" db="EMBL/GenBank/DDBJ databases">
        <authorList>
            <person name="Sharma Rahul"/>
            <person name="Thines Marco"/>
        </authorList>
    </citation>
    <scope>NUCLEOTIDE SEQUENCE</scope>
</reference>
<dbReference type="Pfam" id="PF04729">
    <property type="entry name" value="ASF1_hist_chap"/>
    <property type="match status" value="1"/>
</dbReference>
<dbReference type="Gene3D" id="2.60.40.1490">
    <property type="entry name" value="Histone chaperone ASF1-like"/>
    <property type="match status" value="1"/>
</dbReference>
<dbReference type="InterPro" id="IPR006818">
    <property type="entry name" value="ASF1-like"/>
</dbReference>
<feature type="compositionally biased region" description="Basic and acidic residues" evidence="8">
    <location>
        <begin position="249"/>
        <end position="258"/>
    </location>
</feature>
<dbReference type="PANTHER" id="PTHR12040:SF0">
    <property type="entry name" value="HISTONE CHAPERONE ASF1"/>
    <property type="match status" value="1"/>
</dbReference>
<evidence type="ECO:0000256" key="8">
    <source>
        <dbReference type="SAM" id="MobiDB-lite"/>
    </source>
</evidence>
<evidence type="ECO:0000256" key="5">
    <source>
        <dbReference type="ARBA" id="ARBA00023186"/>
    </source>
</evidence>
<proteinExistence type="inferred from homology"/>
<dbReference type="EMBL" id="LN483142">
    <property type="protein sequence ID" value="CED82714.1"/>
    <property type="molecule type" value="Genomic_DNA"/>
</dbReference>
<evidence type="ECO:0000256" key="7">
    <source>
        <dbReference type="ARBA" id="ARBA00032776"/>
    </source>
</evidence>
<dbReference type="GO" id="GO:0005634">
    <property type="term" value="C:nucleus"/>
    <property type="evidence" value="ECO:0007669"/>
    <property type="project" value="UniProtKB-SubCell"/>
</dbReference>
<comment type="subcellular location">
    <subcellularLocation>
        <location evidence="1">Nucleus</location>
    </subcellularLocation>
</comment>
<evidence type="ECO:0000256" key="4">
    <source>
        <dbReference type="ARBA" id="ARBA00023163"/>
    </source>
</evidence>
<evidence type="ECO:0000256" key="3">
    <source>
        <dbReference type="ARBA" id="ARBA00023015"/>
    </source>
</evidence>
<dbReference type="AlphaFoldDB" id="A0A0F7SPW9"/>
<accession>A0A0F7SPW9</accession>
<dbReference type="PANTHER" id="PTHR12040">
    <property type="entry name" value="ANTI-SILENCING PROTEIN 1"/>
    <property type="match status" value="1"/>
</dbReference>
<feature type="compositionally biased region" description="Low complexity" evidence="8">
    <location>
        <begin position="219"/>
        <end position="240"/>
    </location>
</feature>
<organism evidence="9">
    <name type="scientific">Phaffia rhodozyma</name>
    <name type="common">Yeast</name>
    <name type="synonym">Xanthophyllomyces dendrorhous</name>
    <dbReference type="NCBI Taxonomy" id="264483"/>
    <lineage>
        <taxon>Eukaryota</taxon>
        <taxon>Fungi</taxon>
        <taxon>Dikarya</taxon>
        <taxon>Basidiomycota</taxon>
        <taxon>Agaricomycotina</taxon>
        <taxon>Tremellomycetes</taxon>
        <taxon>Cystofilobasidiales</taxon>
        <taxon>Mrakiaceae</taxon>
        <taxon>Phaffia</taxon>
    </lineage>
</organism>
<evidence type="ECO:0000256" key="2">
    <source>
        <dbReference type="ARBA" id="ARBA00006051"/>
    </source>
</evidence>
<keyword evidence="5" id="KW-0143">Chaperone</keyword>
<keyword evidence="4" id="KW-0804">Transcription</keyword>
<feature type="compositionally biased region" description="Low complexity" evidence="8">
    <location>
        <begin position="289"/>
        <end position="299"/>
    </location>
</feature>
<evidence type="ECO:0000256" key="6">
    <source>
        <dbReference type="ARBA" id="ARBA00023242"/>
    </source>
</evidence>
<comment type="similarity">
    <text evidence="2">Belongs to the ASF1 family.</text>
</comment>
<dbReference type="GO" id="GO:0006335">
    <property type="term" value="P:DNA replication-dependent chromatin assembly"/>
    <property type="evidence" value="ECO:0007669"/>
    <property type="project" value="TreeGrafter"/>
</dbReference>
<sequence length="299" mass="31686">MSIVNIQNVEIVNNPAKFTDPYVFRIQFECIAPLKEDLEWKLVYVGSAESDDQELDSCMVGPIPVGLNSFEFSAAAPALSSLPTDSPSGIPTPAELVGVTVIILSALYNDTEFVRVGYYVATNWDSEEYATSVEEGKVGDGEMDRLVRSVTADTPRVTRFSNKWDEADEPEQTPTSTPSALEPTAGPDSPTRPHSLTDSVLPAPITAVSQPAPAPPPSTSTTTTTATTTADASAPQPTSTETEAEDIEESLKEAETERPIAAGLEEADRMGMETAGDVGRGEEAGEGLAGFEGAALKEI</sequence>
<dbReference type="InterPro" id="IPR036747">
    <property type="entry name" value="ASF1-like_sf"/>
</dbReference>
<evidence type="ECO:0000313" key="9">
    <source>
        <dbReference type="EMBL" id="CED82714.1"/>
    </source>
</evidence>
<dbReference type="SUPFAM" id="SSF101546">
    <property type="entry name" value="ASF1-like"/>
    <property type="match status" value="1"/>
</dbReference>
<dbReference type="GO" id="GO:0000785">
    <property type="term" value="C:chromatin"/>
    <property type="evidence" value="ECO:0007669"/>
    <property type="project" value="TreeGrafter"/>
</dbReference>
<keyword evidence="6" id="KW-0539">Nucleus</keyword>
<name>A0A0F7SPW9_PHARH</name>
<evidence type="ECO:0000256" key="1">
    <source>
        <dbReference type="ARBA" id="ARBA00004123"/>
    </source>
</evidence>
<dbReference type="GO" id="GO:0042393">
    <property type="term" value="F:histone binding"/>
    <property type="evidence" value="ECO:0007669"/>
    <property type="project" value="TreeGrafter"/>
</dbReference>
<protein>
    <recommendedName>
        <fullName evidence="7">Anti-silencing function protein 1</fullName>
    </recommendedName>
</protein>